<dbReference type="PATRIC" id="fig|134605.3.peg.123"/>
<comment type="caution">
    <text evidence="15">The sequence shown here is derived from an EMBL/GenBank/DDBJ whole genome shotgun (WGS) entry which is preliminary data.</text>
</comment>
<keyword evidence="10" id="KW-0594">Phospholipid biosynthesis</keyword>
<dbReference type="Pfam" id="PF13091">
    <property type="entry name" value="PLDc_2"/>
    <property type="match status" value="2"/>
</dbReference>
<evidence type="ECO:0000256" key="8">
    <source>
        <dbReference type="ARBA" id="ARBA00023098"/>
    </source>
</evidence>
<dbReference type="InterPro" id="IPR025202">
    <property type="entry name" value="PLD-like_dom"/>
</dbReference>
<dbReference type="GO" id="GO:0005886">
    <property type="term" value="C:plasma membrane"/>
    <property type="evidence" value="ECO:0007669"/>
    <property type="project" value="UniProtKB-SubCell"/>
</dbReference>
<keyword evidence="16" id="KW-1185">Reference proteome</keyword>
<reference evidence="16" key="1">
    <citation type="submission" date="2016-01" db="EMBL/GenBank/DDBJ databases">
        <authorList>
            <person name="Mitreva M."/>
            <person name="Pepin K.H."/>
            <person name="Mihindukulasuriya K.A."/>
            <person name="Fulton R."/>
            <person name="Fronick C."/>
            <person name="O'Laughlin M."/>
            <person name="Miner T."/>
            <person name="Herter B."/>
            <person name="Rosa B.A."/>
            <person name="Cordes M."/>
            <person name="Tomlinson C."/>
            <person name="Wollam A."/>
            <person name="Palsikar V.B."/>
            <person name="Mardis E.R."/>
            <person name="Wilson R.K."/>
        </authorList>
    </citation>
    <scope>NUCLEOTIDE SEQUENCE [LARGE SCALE GENOMIC DNA]</scope>
    <source>
        <strain evidence="16">CMW8396</strain>
    </source>
</reference>
<name>A0A133NKZ8_9FUSO</name>
<keyword evidence="7 13" id="KW-1133">Transmembrane helix</keyword>
<keyword evidence="2" id="KW-1003">Cell membrane</keyword>
<dbReference type="GO" id="GO:0032049">
    <property type="term" value="P:cardiolipin biosynthetic process"/>
    <property type="evidence" value="ECO:0007669"/>
    <property type="project" value="UniProtKB-UniRule"/>
</dbReference>
<dbReference type="InterPro" id="IPR022924">
    <property type="entry name" value="Cardiolipin_synthase"/>
</dbReference>
<keyword evidence="9 13" id="KW-0472">Membrane</keyword>
<evidence type="ECO:0000256" key="5">
    <source>
        <dbReference type="ARBA" id="ARBA00022692"/>
    </source>
</evidence>
<dbReference type="SUPFAM" id="SSF56024">
    <property type="entry name" value="Phospholipase D/nuclease"/>
    <property type="match status" value="2"/>
</dbReference>
<evidence type="ECO:0000256" key="1">
    <source>
        <dbReference type="ARBA" id="ARBA00004651"/>
    </source>
</evidence>
<dbReference type="InterPro" id="IPR001736">
    <property type="entry name" value="PLipase_D/transphosphatidylase"/>
</dbReference>
<dbReference type="CDD" id="cd09112">
    <property type="entry name" value="PLDc_CLS_2"/>
    <property type="match status" value="1"/>
</dbReference>
<dbReference type="SMART" id="SM00155">
    <property type="entry name" value="PLDc"/>
    <property type="match status" value="2"/>
</dbReference>
<evidence type="ECO:0000256" key="10">
    <source>
        <dbReference type="ARBA" id="ARBA00023209"/>
    </source>
</evidence>
<dbReference type="EMBL" id="LRPX01000004">
    <property type="protein sequence ID" value="KXA16940.1"/>
    <property type="molecule type" value="Genomic_DNA"/>
</dbReference>
<evidence type="ECO:0000256" key="13">
    <source>
        <dbReference type="SAM" id="Phobius"/>
    </source>
</evidence>
<dbReference type="Gene3D" id="3.30.870.10">
    <property type="entry name" value="Endonuclease Chain A"/>
    <property type="match status" value="2"/>
</dbReference>
<dbReference type="Pfam" id="PF13396">
    <property type="entry name" value="PLDc_N"/>
    <property type="match status" value="1"/>
</dbReference>
<dbReference type="EC" id="2.7.8.-" evidence="12"/>
<dbReference type="GO" id="GO:0008808">
    <property type="term" value="F:cardiolipin synthase activity"/>
    <property type="evidence" value="ECO:0007669"/>
    <property type="project" value="UniProtKB-UniRule"/>
</dbReference>
<evidence type="ECO:0000256" key="2">
    <source>
        <dbReference type="ARBA" id="ARBA00022475"/>
    </source>
</evidence>
<keyword evidence="6" id="KW-0677">Repeat</keyword>
<sequence>MEKIGKKCYDKNKRGEEDVMLENLMKITSILLEYIWIMNISFILILVFLERKNPLYTLLWAIILSLAPYIGFIAYLFFGISFRKRRKANKIYELARLESKDMIEFSQRADLQNWERLIHYLEMTSKNRLTWQNTMTPYFEGEKYFRALLQDLKEAKREIKIEMYLFRNDFLGKKILEVLKERANIGVEIFLLLDGVNPPSYSMRKFLKEAGIRYRIFFPSPLPYLNISLNANYRNHKKLCIIDRKISYLGGFNIGDEYIGNGKIGYWRDTAIRVAGEIVVELEKEFYFTWNIASREKRELGEKVYPYMQEVMQEIKRRKGRNTGYMQVATSGPNFAFHTLRDNYLNLIQGAKSHIYIQTPYFVPDDIILDALKIACLSGVKVKIMIPAKSDHFIIHPVNHYFVGELLELGAEILEYQKGFLHCKVIMVDGEVVSMGSCNVDYRSFYQNFEINVNIYEKDVVREFEKQFKKDVAVSERISYPKYRSRSIRTKIKEAVFRLFAPVL</sequence>
<keyword evidence="4" id="KW-0808">Transferase</keyword>
<dbReference type="STRING" id="134605.HMPREF3206_00121"/>
<gene>
    <name evidence="15" type="ORF">HMPREF3206_00121</name>
</gene>
<dbReference type="NCBIfam" id="TIGR04265">
    <property type="entry name" value="bac_cardiolipin"/>
    <property type="match status" value="1"/>
</dbReference>
<dbReference type="CDD" id="cd09110">
    <property type="entry name" value="PLDc_CLS_1"/>
    <property type="match status" value="1"/>
</dbReference>
<keyword evidence="11" id="KW-1208">Phospholipid metabolism</keyword>
<keyword evidence="3" id="KW-0444">Lipid biosynthesis</keyword>
<evidence type="ECO:0000256" key="4">
    <source>
        <dbReference type="ARBA" id="ARBA00022679"/>
    </source>
</evidence>
<protein>
    <recommendedName>
        <fullName evidence="12">Cardiolipin synthase</fullName>
        <ecNumber evidence="12">2.7.8.-</ecNumber>
    </recommendedName>
</protein>
<evidence type="ECO:0000313" key="16">
    <source>
        <dbReference type="Proteomes" id="UP000070617"/>
    </source>
</evidence>
<evidence type="ECO:0000256" key="11">
    <source>
        <dbReference type="ARBA" id="ARBA00023264"/>
    </source>
</evidence>
<dbReference type="InterPro" id="IPR027379">
    <property type="entry name" value="CLS_N"/>
</dbReference>
<keyword evidence="5 13" id="KW-0812">Transmembrane</keyword>
<dbReference type="PANTHER" id="PTHR21248:SF22">
    <property type="entry name" value="PHOSPHOLIPASE D"/>
    <property type="match status" value="1"/>
</dbReference>
<evidence type="ECO:0000256" key="6">
    <source>
        <dbReference type="ARBA" id="ARBA00022737"/>
    </source>
</evidence>
<evidence type="ECO:0000256" key="3">
    <source>
        <dbReference type="ARBA" id="ARBA00022516"/>
    </source>
</evidence>
<dbReference type="AlphaFoldDB" id="A0A133NKZ8"/>
<dbReference type="PROSITE" id="PS50035">
    <property type="entry name" value="PLD"/>
    <property type="match status" value="2"/>
</dbReference>
<keyword evidence="8" id="KW-0443">Lipid metabolism</keyword>
<feature type="domain" description="PLD phosphodiesterase" evidence="14">
    <location>
        <begin position="417"/>
        <end position="444"/>
    </location>
</feature>
<evidence type="ECO:0000256" key="7">
    <source>
        <dbReference type="ARBA" id="ARBA00022989"/>
    </source>
</evidence>
<organism evidence="15 16">
    <name type="scientific">Fusobacterium equinum</name>
    <dbReference type="NCBI Taxonomy" id="134605"/>
    <lineage>
        <taxon>Bacteria</taxon>
        <taxon>Fusobacteriati</taxon>
        <taxon>Fusobacteriota</taxon>
        <taxon>Fusobacteriia</taxon>
        <taxon>Fusobacteriales</taxon>
        <taxon>Fusobacteriaceae</taxon>
        <taxon>Fusobacterium</taxon>
    </lineage>
</organism>
<proteinExistence type="predicted"/>
<comment type="subcellular location">
    <subcellularLocation>
        <location evidence="1">Cell membrane</location>
        <topology evidence="1">Multi-pass membrane protein</topology>
    </subcellularLocation>
</comment>
<feature type="transmembrane region" description="Helical" evidence="13">
    <location>
        <begin position="55"/>
        <end position="78"/>
    </location>
</feature>
<dbReference type="Proteomes" id="UP000070617">
    <property type="component" value="Unassembled WGS sequence"/>
</dbReference>
<accession>A0A133NKZ8</accession>
<evidence type="ECO:0000259" key="14">
    <source>
        <dbReference type="PROSITE" id="PS50035"/>
    </source>
</evidence>
<evidence type="ECO:0000256" key="12">
    <source>
        <dbReference type="NCBIfam" id="TIGR04265"/>
    </source>
</evidence>
<dbReference type="PANTHER" id="PTHR21248">
    <property type="entry name" value="CARDIOLIPIN SYNTHASE"/>
    <property type="match status" value="1"/>
</dbReference>
<evidence type="ECO:0000256" key="9">
    <source>
        <dbReference type="ARBA" id="ARBA00023136"/>
    </source>
</evidence>
<feature type="domain" description="PLD phosphodiesterase" evidence="14">
    <location>
        <begin position="231"/>
        <end position="258"/>
    </location>
</feature>
<evidence type="ECO:0000313" key="15">
    <source>
        <dbReference type="EMBL" id="KXA16940.1"/>
    </source>
</evidence>
<feature type="transmembrane region" description="Helical" evidence="13">
    <location>
        <begin position="30"/>
        <end position="49"/>
    </location>
</feature>